<keyword evidence="1" id="KW-0238">DNA-binding</keyword>
<sequence length="94" mass="9559">MITGRLIKAARILAGLDVDALAAKAGVEPAALAGLEAAGEGPGIPGEAVFERTRRALEGAGIAFLDDGGVGVMLRSALFDEGLRPEELTAENDD</sequence>
<proteinExistence type="predicted"/>
<evidence type="ECO:0000313" key="1">
    <source>
        <dbReference type="EMBL" id="MCP8937870.1"/>
    </source>
</evidence>
<comment type="caution">
    <text evidence="1">The sequence shown here is derived from an EMBL/GenBank/DDBJ whole genome shotgun (WGS) entry which is preliminary data.</text>
</comment>
<dbReference type="RefSeq" id="WP_254739252.1">
    <property type="nucleotide sequence ID" value="NZ_JANCLU010000003.1"/>
</dbReference>
<accession>A0ABT1L8P6</accession>
<dbReference type="Gene3D" id="1.10.260.40">
    <property type="entry name" value="lambda repressor-like DNA-binding domains"/>
    <property type="match status" value="1"/>
</dbReference>
<reference evidence="1 2" key="1">
    <citation type="submission" date="2022-07" db="EMBL/GenBank/DDBJ databases">
        <authorList>
            <person name="Li W.-J."/>
            <person name="Deng Q.-Q."/>
        </authorList>
    </citation>
    <scope>NUCLEOTIDE SEQUENCE [LARGE SCALE GENOMIC DNA]</scope>
    <source>
        <strain evidence="1 2">SYSU M60028</strain>
    </source>
</reference>
<name>A0ABT1L8P6_9HYPH</name>
<dbReference type="EMBL" id="JANCLU010000003">
    <property type="protein sequence ID" value="MCP8937870.1"/>
    <property type="molecule type" value="Genomic_DNA"/>
</dbReference>
<protein>
    <submittedName>
        <fullName evidence="1">DNA-binding protein</fullName>
    </submittedName>
</protein>
<organism evidence="1 2">
    <name type="scientific">Alsobacter ponti</name>
    <dbReference type="NCBI Taxonomy" id="2962936"/>
    <lineage>
        <taxon>Bacteria</taxon>
        <taxon>Pseudomonadati</taxon>
        <taxon>Pseudomonadota</taxon>
        <taxon>Alphaproteobacteria</taxon>
        <taxon>Hyphomicrobiales</taxon>
        <taxon>Alsobacteraceae</taxon>
        <taxon>Alsobacter</taxon>
    </lineage>
</organism>
<dbReference type="InterPro" id="IPR010982">
    <property type="entry name" value="Lambda_DNA-bd_dom_sf"/>
</dbReference>
<dbReference type="Proteomes" id="UP001205890">
    <property type="component" value="Unassembled WGS sequence"/>
</dbReference>
<evidence type="ECO:0000313" key="2">
    <source>
        <dbReference type="Proteomes" id="UP001205890"/>
    </source>
</evidence>
<dbReference type="GO" id="GO:0003677">
    <property type="term" value="F:DNA binding"/>
    <property type="evidence" value="ECO:0007669"/>
    <property type="project" value="UniProtKB-KW"/>
</dbReference>
<gene>
    <name evidence="1" type="ORF">NK718_05030</name>
</gene>
<keyword evidence="2" id="KW-1185">Reference proteome</keyword>